<dbReference type="PANTHER" id="PTHR30195:SF15">
    <property type="entry name" value="TYPE I RESTRICTION ENZYME HINDI ENDONUCLEASE SUBUNIT"/>
    <property type="match status" value="1"/>
</dbReference>
<keyword evidence="9 10" id="KW-0238">DNA-binding</keyword>
<dbReference type="InterPro" id="IPR051268">
    <property type="entry name" value="Type-I_R_enzyme_R_subunit"/>
</dbReference>
<dbReference type="CDD" id="cd18030">
    <property type="entry name" value="DEXHc_RE_I_HsdR"/>
    <property type="match status" value="1"/>
</dbReference>
<feature type="domain" description="Helicase ATP-binding" evidence="11">
    <location>
        <begin position="282"/>
        <end position="458"/>
    </location>
</feature>
<accession>A0A4R4JVE3</accession>
<dbReference type="EC" id="3.1.21.3" evidence="10"/>
<dbReference type="Proteomes" id="UP000295706">
    <property type="component" value="Unassembled WGS sequence"/>
</dbReference>
<name>A0A4R4JVE3_9BACT</name>
<gene>
    <name evidence="12" type="ORF">EZE20_23055</name>
</gene>
<evidence type="ECO:0000256" key="2">
    <source>
        <dbReference type="ARBA" id="ARBA00008598"/>
    </source>
</evidence>
<evidence type="ECO:0000256" key="5">
    <source>
        <dbReference type="ARBA" id="ARBA00022747"/>
    </source>
</evidence>
<evidence type="ECO:0000256" key="3">
    <source>
        <dbReference type="ARBA" id="ARBA00022722"/>
    </source>
</evidence>
<dbReference type="SMART" id="SM00487">
    <property type="entry name" value="DEXDc"/>
    <property type="match status" value="1"/>
</dbReference>
<organism evidence="12 13">
    <name type="scientific">Arundinibacter roseus</name>
    <dbReference type="NCBI Taxonomy" id="2070510"/>
    <lineage>
        <taxon>Bacteria</taxon>
        <taxon>Pseudomonadati</taxon>
        <taxon>Bacteroidota</taxon>
        <taxon>Cytophagia</taxon>
        <taxon>Cytophagales</taxon>
        <taxon>Spirosomataceae</taxon>
        <taxon>Arundinibacter</taxon>
    </lineage>
</organism>
<dbReference type="EMBL" id="SMJU01000023">
    <property type="protein sequence ID" value="TDB58543.1"/>
    <property type="molecule type" value="Genomic_DNA"/>
</dbReference>
<evidence type="ECO:0000256" key="4">
    <source>
        <dbReference type="ARBA" id="ARBA00022741"/>
    </source>
</evidence>
<dbReference type="InterPro" id="IPR004473">
    <property type="entry name" value="Restrct_endonuc_typeI_HsdR"/>
</dbReference>
<keyword evidence="5 10" id="KW-0680">Restriction system</keyword>
<comment type="caution">
    <text evidence="12">The sequence shown here is derived from an EMBL/GenBank/DDBJ whole genome shotgun (WGS) entry which is preliminary data.</text>
</comment>
<dbReference type="GO" id="GO:0003677">
    <property type="term" value="F:DNA binding"/>
    <property type="evidence" value="ECO:0007669"/>
    <property type="project" value="UniProtKB-KW"/>
</dbReference>
<dbReference type="PROSITE" id="PS51192">
    <property type="entry name" value="HELICASE_ATP_BIND_1"/>
    <property type="match status" value="1"/>
</dbReference>
<dbReference type="Pfam" id="PF04313">
    <property type="entry name" value="HSDR_N"/>
    <property type="match status" value="1"/>
</dbReference>
<evidence type="ECO:0000259" key="11">
    <source>
        <dbReference type="PROSITE" id="PS51192"/>
    </source>
</evidence>
<dbReference type="InterPro" id="IPR040980">
    <property type="entry name" value="SWI2_SNF2"/>
</dbReference>
<evidence type="ECO:0000256" key="7">
    <source>
        <dbReference type="ARBA" id="ARBA00022801"/>
    </source>
</evidence>
<evidence type="ECO:0000256" key="6">
    <source>
        <dbReference type="ARBA" id="ARBA00022759"/>
    </source>
</evidence>
<dbReference type="AlphaFoldDB" id="A0A4R4JVE3"/>
<dbReference type="InterPro" id="IPR055180">
    <property type="entry name" value="HsdR_RecA-like_helicase_dom_2"/>
</dbReference>
<dbReference type="RefSeq" id="WP_132122225.1">
    <property type="nucleotide sequence ID" value="NZ_SMJU01000023.1"/>
</dbReference>
<keyword evidence="7 10" id="KW-0378">Hydrolase</keyword>
<protein>
    <recommendedName>
        <fullName evidence="10">Type I restriction enzyme endonuclease subunit</fullName>
        <shortName evidence="10">R protein</shortName>
        <ecNumber evidence="10">3.1.21.3</ecNumber>
    </recommendedName>
</protein>
<dbReference type="SUPFAM" id="SSF52540">
    <property type="entry name" value="P-loop containing nucleoside triphosphate hydrolases"/>
    <property type="match status" value="1"/>
</dbReference>
<dbReference type="GO" id="GO:0005524">
    <property type="term" value="F:ATP binding"/>
    <property type="evidence" value="ECO:0007669"/>
    <property type="project" value="UniProtKB-KW"/>
</dbReference>
<dbReference type="CDD" id="cd18800">
    <property type="entry name" value="SF2_C_EcoR124I-like"/>
    <property type="match status" value="1"/>
</dbReference>
<evidence type="ECO:0000256" key="8">
    <source>
        <dbReference type="ARBA" id="ARBA00022840"/>
    </source>
</evidence>
<reference evidence="12 13" key="1">
    <citation type="submission" date="2019-02" db="EMBL/GenBank/DDBJ databases">
        <title>Arundinibacter roseus gen. nov., sp. nov., a new member of the family Cytophagaceae.</title>
        <authorList>
            <person name="Szuroczki S."/>
            <person name="Khayer B."/>
            <person name="Sproer C."/>
            <person name="Toumi M."/>
            <person name="Szabo A."/>
            <person name="Felfoldi T."/>
            <person name="Schumann P."/>
            <person name="Toth E."/>
        </authorList>
    </citation>
    <scope>NUCLEOTIDE SEQUENCE [LARGE SCALE GENOMIC DNA]</scope>
    <source>
        <strain evidence="12 13">DMA-k-7a</strain>
    </source>
</reference>
<keyword evidence="13" id="KW-1185">Reference proteome</keyword>
<sequence length="1048" mass="121190">MSRIGKIERETQNRLVRLFQSELGYRYLGNWEDRAHNSHIEAELLTAHLSRRGYPPTLITKALYELDKVANDQGKSLYDVNKEVYSLLRYGISVQPEIGQNRQTVWLIDWQQPQANDFAIAEEVSVVGKHKKRPDLVLYVNGIALGVIELKRSTVSISEGIRQNLDNQKQIFIKSFFSTIQLVMAGNDTEGLAYAGIETREKYFLRWKEVNEEENREHPYLLQLTQPLRQRAATYAYPLDRNVVELLNKERFLEIIHDFVVYDRGQKKLCRPNQYFGIKAAQDFVKRREGGILWHTQGSGKSLTMVWLTKWIREYNPNARILIITDRDELDEQIEKVYKGVQEDIYRTSSGRDLLTKLHATSPLLMCSLIHKFGGKEEVDENDMQKYLAELKSSIPTDFRAKGDLYVFVDECHRTQTGKLHQAMKQFMPNAVFIGFTGTPLLKSDKQTSLEVFGRYIHTYKFNEAVKDKVVLDLRYEARDIEQKISSEERIDEWFELKTQGLTDYARAELKQKWGTLKKVFSSKSRLEKIVMDIVMDMARKDRLQNGRGNALLVSDSIYNACRYYELFRSAGLKEVAIVTSFVPTSADIKGEETGEGYTEKLQRYEIYRRMLADYFNEDADTALGKVEEFEKQVKKKFVEEPAQMKLLIVVNKLLTGFDAPSATYLYIDKKLRDHGLFQAVCRVNRLDGDDKEYGYIVDYMDLFNSLEAAFYDFTTEALGGYDKEDIEGLLKNRLTSGRERLDEALEAIKALCEPVEPPRGDLEHKHYFCGNSSNPDDLKDTEPRREMLYKLTVQLIRAYANIADEMKEAGYSEREIEAIKADVKHFENLRQEIQLASGDYIDLKQYEPAMRHLLDSYIGAEQSRMLANFDDFSLVELLVQRGEKALETLPDATRRNKESVAEVIENNLRSVIIEESLANPAYYEKMSTLLKELIQMRKDATLEYEEYLKKIIALAGQVKAPGSTNAYPPMVNTDAKRAFYDNLGKNEELAHDLDQKILTTKKDGWRGNPQKTKAVKYAIEEVLDRHEVQEPSADFVLDLVMKHKNEY</sequence>
<evidence type="ECO:0000313" key="12">
    <source>
        <dbReference type="EMBL" id="TDB58543.1"/>
    </source>
</evidence>
<dbReference type="GO" id="GO:0009035">
    <property type="term" value="F:type I site-specific deoxyribonuclease activity"/>
    <property type="evidence" value="ECO:0007669"/>
    <property type="project" value="UniProtKB-EC"/>
</dbReference>
<dbReference type="OrthoDB" id="9758243at2"/>
<keyword evidence="3" id="KW-0540">Nuclease</keyword>
<comment type="subunit">
    <text evidence="10">The type I restriction/modification system is composed of three polypeptides R, M and S.</text>
</comment>
<proteinExistence type="inferred from homology"/>
<keyword evidence="8 10" id="KW-0067">ATP-binding</keyword>
<comment type="catalytic activity">
    <reaction evidence="1 10">
        <text>Endonucleolytic cleavage of DNA to give random double-stranded fragments with terminal 5'-phosphates, ATP is simultaneously hydrolyzed.</text>
        <dbReference type="EC" id="3.1.21.3"/>
    </reaction>
</comment>
<dbReference type="GO" id="GO:0009307">
    <property type="term" value="P:DNA restriction-modification system"/>
    <property type="evidence" value="ECO:0007669"/>
    <property type="project" value="UniProtKB-KW"/>
</dbReference>
<comment type="similarity">
    <text evidence="2 10">Belongs to the HsdR family.</text>
</comment>
<dbReference type="InterPro" id="IPR027417">
    <property type="entry name" value="P-loop_NTPase"/>
</dbReference>
<evidence type="ECO:0000256" key="9">
    <source>
        <dbReference type="ARBA" id="ARBA00023125"/>
    </source>
</evidence>
<dbReference type="Gene3D" id="3.90.1570.50">
    <property type="match status" value="1"/>
</dbReference>
<dbReference type="PANTHER" id="PTHR30195">
    <property type="entry name" value="TYPE I SITE-SPECIFIC DEOXYRIBONUCLEASE PROTEIN SUBUNIT M AND R"/>
    <property type="match status" value="1"/>
</dbReference>
<evidence type="ECO:0000256" key="10">
    <source>
        <dbReference type="RuleBase" id="RU364115"/>
    </source>
</evidence>
<keyword evidence="4 10" id="KW-0547">Nucleotide-binding</keyword>
<evidence type="ECO:0000256" key="1">
    <source>
        <dbReference type="ARBA" id="ARBA00000851"/>
    </source>
</evidence>
<dbReference type="Pfam" id="PF22679">
    <property type="entry name" value="T1R_D3-like"/>
    <property type="match status" value="1"/>
</dbReference>
<keyword evidence="6" id="KW-0255">Endonuclease</keyword>
<dbReference type="InterPro" id="IPR014001">
    <property type="entry name" value="Helicase_ATP-bd"/>
</dbReference>
<dbReference type="Gene3D" id="3.40.50.300">
    <property type="entry name" value="P-loop containing nucleotide triphosphate hydrolases"/>
    <property type="match status" value="2"/>
</dbReference>
<comment type="function">
    <text evidence="10">Subunit R is required for both nuclease and ATPase activities, but not for modification.</text>
</comment>
<dbReference type="Pfam" id="PF18766">
    <property type="entry name" value="SWI2_SNF2"/>
    <property type="match status" value="1"/>
</dbReference>
<evidence type="ECO:0000313" key="13">
    <source>
        <dbReference type="Proteomes" id="UP000295706"/>
    </source>
</evidence>
<dbReference type="NCBIfam" id="TIGR00348">
    <property type="entry name" value="hsdR"/>
    <property type="match status" value="1"/>
</dbReference>
<dbReference type="CDD" id="cd22332">
    <property type="entry name" value="HsdR_N"/>
    <property type="match status" value="1"/>
</dbReference>
<dbReference type="InterPro" id="IPR007409">
    <property type="entry name" value="Restrct_endonuc_type1_HsdR_N"/>
</dbReference>